<name>A0A0B6X1P8_9BACT</name>
<dbReference type="Gene3D" id="3.30.1370.120">
    <property type="match status" value="1"/>
</dbReference>
<evidence type="ECO:0000313" key="12">
    <source>
        <dbReference type="Proteomes" id="UP000031518"/>
    </source>
</evidence>
<feature type="domain" description="Type II/III secretion system secretin-like" evidence="9">
    <location>
        <begin position="399"/>
        <end position="580"/>
    </location>
</feature>
<evidence type="ECO:0000256" key="4">
    <source>
        <dbReference type="PROSITE-ProRule" id="PRU00339"/>
    </source>
</evidence>
<dbReference type="Gene3D" id="1.25.40.10">
    <property type="entry name" value="Tetratricopeptide repeat domain"/>
    <property type="match status" value="1"/>
</dbReference>
<feature type="repeat" description="TPR" evidence="4">
    <location>
        <begin position="79"/>
        <end position="112"/>
    </location>
</feature>
<dbReference type="InterPro" id="IPR038591">
    <property type="entry name" value="NolW-like_sf"/>
</dbReference>
<keyword evidence="3" id="KW-0472">Membrane</keyword>
<feature type="region of interest" description="Disordered" evidence="7">
    <location>
        <begin position="130"/>
        <end position="166"/>
    </location>
</feature>
<evidence type="ECO:0000256" key="7">
    <source>
        <dbReference type="SAM" id="MobiDB-lite"/>
    </source>
</evidence>
<keyword evidence="2 8" id="KW-0732">Signal</keyword>
<organism evidence="11 12">
    <name type="scientific">Pyrinomonas methylaliphatogenes</name>
    <dbReference type="NCBI Taxonomy" id="454194"/>
    <lineage>
        <taxon>Bacteria</taxon>
        <taxon>Pseudomonadati</taxon>
        <taxon>Acidobacteriota</taxon>
        <taxon>Blastocatellia</taxon>
        <taxon>Blastocatellales</taxon>
        <taxon>Pyrinomonadaceae</taxon>
        <taxon>Pyrinomonas</taxon>
    </lineage>
</organism>
<evidence type="ECO:0000256" key="3">
    <source>
        <dbReference type="ARBA" id="ARBA00023136"/>
    </source>
</evidence>
<comment type="subcellular location">
    <subcellularLocation>
        <location evidence="6">Cell outer membrane</location>
    </subcellularLocation>
    <subcellularLocation>
        <location evidence="1">Membrane</location>
    </subcellularLocation>
</comment>
<protein>
    <submittedName>
        <fullName evidence="11">Type II secretory pathway, component PulD</fullName>
    </submittedName>
</protein>
<feature type="chain" id="PRO_5002123120" evidence="8">
    <location>
        <begin position="29"/>
        <end position="832"/>
    </location>
</feature>
<dbReference type="CDD" id="cd08547">
    <property type="entry name" value="Type_II_cohesin"/>
    <property type="match status" value="1"/>
</dbReference>
<dbReference type="EMBL" id="CBXV010000008">
    <property type="protein sequence ID" value="CDM66479.1"/>
    <property type="molecule type" value="Genomic_DNA"/>
</dbReference>
<dbReference type="PANTHER" id="PTHR30332">
    <property type="entry name" value="PROBABLE GENERAL SECRETION PATHWAY PROTEIN D"/>
    <property type="match status" value="1"/>
</dbReference>
<dbReference type="SMART" id="SM00028">
    <property type="entry name" value="TPR"/>
    <property type="match status" value="2"/>
</dbReference>
<dbReference type="AlphaFoldDB" id="A0A0B6X1P8"/>
<feature type="compositionally biased region" description="Basic and acidic residues" evidence="7">
    <location>
        <begin position="130"/>
        <end position="139"/>
    </location>
</feature>
<dbReference type="GO" id="GO:0015627">
    <property type="term" value="C:type II protein secretion system complex"/>
    <property type="evidence" value="ECO:0007669"/>
    <property type="project" value="TreeGrafter"/>
</dbReference>
<feature type="domain" description="NolW-like" evidence="10">
    <location>
        <begin position="262"/>
        <end position="326"/>
    </location>
</feature>
<evidence type="ECO:0000313" key="11">
    <source>
        <dbReference type="EMBL" id="CDM66479.1"/>
    </source>
</evidence>
<feature type="repeat" description="TPR" evidence="4">
    <location>
        <begin position="31"/>
        <end position="64"/>
    </location>
</feature>
<dbReference type="InterPro" id="IPR004846">
    <property type="entry name" value="T2SS/T3SS_dom"/>
</dbReference>
<dbReference type="InterPro" id="IPR050810">
    <property type="entry name" value="Bact_Secretion_Sys_Channel"/>
</dbReference>
<dbReference type="SUPFAM" id="SSF48452">
    <property type="entry name" value="TPR-like"/>
    <property type="match status" value="1"/>
</dbReference>
<dbReference type="GO" id="GO:0009279">
    <property type="term" value="C:cell outer membrane"/>
    <property type="evidence" value="ECO:0007669"/>
    <property type="project" value="UniProtKB-SubCell"/>
</dbReference>
<dbReference type="InterPro" id="IPR001775">
    <property type="entry name" value="GspD/PilQ"/>
</dbReference>
<dbReference type="PANTHER" id="PTHR30332:SF24">
    <property type="entry name" value="SECRETIN GSPD-RELATED"/>
    <property type="match status" value="1"/>
</dbReference>
<dbReference type="OrthoDB" id="9775455at2"/>
<evidence type="ECO:0000259" key="10">
    <source>
        <dbReference type="Pfam" id="PF03958"/>
    </source>
</evidence>
<reference evidence="11 12" key="1">
    <citation type="submission" date="2013-12" db="EMBL/GenBank/DDBJ databases">
        <authorList>
            <person name="Stott M."/>
        </authorList>
    </citation>
    <scope>NUCLEOTIDE SEQUENCE [LARGE SCALE GENOMIC DNA]</scope>
    <source>
        <strain evidence="11 12">K22</strain>
    </source>
</reference>
<feature type="region of interest" description="Disordered" evidence="7">
    <location>
        <begin position="667"/>
        <end position="694"/>
    </location>
</feature>
<keyword evidence="6" id="KW-0813">Transport</keyword>
<dbReference type="STRING" id="454194.PYK22_02509"/>
<dbReference type="InterPro" id="IPR011990">
    <property type="entry name" value="TPR-like_helical_dom_sf"/>
</dbReference>
<reference evidence="11 12" key="2">
    <citation type="submission" date="2015-01" db="EMBL/GenBank/DDBJ databases">
        <title>Complete genome sequence of Pyrinomonas methylaliphatogenes type strain K22T.</title>
        <authorList>
            <person name="Lee K.C.Y."/>
            <person name="Power J.F."/>
            <person name="Dunfield P.F."/>
            <person name="Morgan X.C."/>
            <person name="Huttenhower C."/>
            <person name="Stott M.B."/>
        </authorList>
    </citation>
    <scope>NUCLEOTIDE SEQUENCE [LARGE SCALE GENOMIC DNA]</scope>
    <source>
        <strain evidence="11 12">K22</strain>
    </source>
</reference>
<dbReference type="RefSeq" id="WP_041977760.1">
    <property type="nucleotide sequence ID" value="NZ_CBXV010000008.1"/>
</dbReference>
<feature type="compositionally biased region" description="Polar residues" evidence="7">
    <location>
        <begin position="142"/>
        <end position="166"/>
    </location>
</feature>
<keyword evidence="4" id="KW-0802">TPR repeat</keyword>
<dbReference type="Gene3D" id="2.60.40.680">
    <property type="match status" value="1"/>
</dbReference>
<evidence type="ECO:0000256" key="8">
    <source>
        <dbReference type="SAM" id="SignalP"/>
    </source>
</evidence>
<dbReference type="InterPro" id="IPR019734">
    <property type="entry name" value="TPR_rpt"/>
</dbReference>
<evidence type="ECO:0000256" key="6">
    <source>
        <dbReference type="RuleBase" id="RU004004"/>
    </source>
</evidence>
<dbReference type="GO" id="GO:0009306">
    <property type="term" value="P:protein secretion"/>
    <property type="evidence" value="ECO:0007669"/>
    <property type="project" value="InterPro"/>
</dbReference>
<feature type="signal peptide" evidence="8">
    <location>
        <begin position="1"/>
        <end position="28"/>
    </location>
</feature>
<dbReference type="PROSITE" id="PS50005">
    <property type="entry name" value="TPR"/>
    <property type="match status" value="2"/>
</dbReference>
<evidence type="ECO:0000256" key="2">
    <source>
        <dbReference type="ARBA" id="ARBA00022729"/>
    </source>
</evidence>
<evidence type="ECO:0000256" key="5">
    <source>
        <dbReference type="RuleBase" id="RU004003"/>
    </source>
</evidence>
<dbReference type="Proteomes" id="UP000031518">
    <property type="component" value="Unassembled WGS sequence"/>
</dbReference>
<dbReference type="Pfam" id="PF03958">
    <property type="entry name" value="Secretin_N"/>
    <property type="match status" value="1"/>
</dbReference>
<accession>A0A0B6X1P8</accession>
<dbReference type="Pfam" id="PF00263">
    <property type="entry name" value="Secretin"/>
    <property type="match status" value="1"/>
</dbReference>
<evidence type="ECO:0000259" key="9">
    <source>
        <dbReference type="Pfam" id="PF00263"/>
    </source>
</evidence>
<keyword evidence="12" id="KW-1185">Reference proteome</keyword>
<dbReference type="InterPro" id="IPR005644">
    <property type="entry name" value="NolW-like"/>
</dbReference>
<sequence length="832" mass="90802" precursor="true">MKSTLHARSFAALLMIFCLLFAPISALAKKGEKNYKRGLQYEAAQQWEQAAQEFALAVAADPSNIEYQLHYRRALFNASQVYMQRGRALAERGDYVGAYNAFRQAYGYDPANELAKSEMDRMLRLQREKTGMEPKEGKEGGVQTSPAVYQGDSNGQRARGASSQEPSIPLRSEQLRVINFNGDLLELIRSLADEINLNVIFDRDLQNQRRTININNLRNVTAAQALDYIFLSQGLFFQKLDRRTILVADQNKRNQYQQLVIRTFYLRNIKPEDARAVIQAALPPQPGRPVMAIAPSQSTNSLTVRDTPENIRLISQIIESIDKDRAEVVMDVNIYEVSQSDLLQLGNQLGTDTTLVNLGGIQRGLTVVGGSREVVTQSLSNVPTALGAALIVPASAIAALQSKAHTRLLASTQVHAFDGEESETRIGQRVPVQTAQVPYYYYGAPTSNQTSQPGGIVNPGLFPGGYPVINFEPTGLTLKFTPQVFPNMDVQVKMTIESKDVLNPGTLTPTFTERSIKGTARIQNNRTMMLASIAQDRQSNGRQGLPLLGLIPVLGRFFTAPRRDDVQTDIVIAVTPHVLRAPQVTPRDEELRPSGTQMMPMTESLASLVQEIEREELAAAQAKRNDAATAAATSTGAQTAHLVQTNALRTGPVEIQTPQFIPAPKILLGNDGDPPRRTSVSTQPVSLSGQSDPSVVGLELKSDGGATMRVGERRRIALLLKSKAPVGLAMVTLRFDPKVLAVRAVAPGENFLGGGAHMTNTLDPMGRLVLSFAPEVGKSLSGTGTLVYIEVEAIGKGEAGIDFDDERTHLVAIDGRRIVPQLVPAIKCQIMQ</sequence>
<evidence type="ECO:0000256" key="1">
    <source>
        <dbReference type="ARBA" id="ARBA00004370"/>
    </source>
</evidence>
<gene>
    <name evidence="11" type="ORF">PYK22_02509</name>
</gene>
<comment type="similarity">
    <text evidence="5">Belongs to the bacterial secretin family.</text>
</comment>
<dbReference type="PRINTS" id="PR00811">
    <property type="entry name" value="BCTERIALGSPD"/>
</dbReference>
<proteinExistence type="inferred from homology"/>
<feature type="compositionally biased region" description="Polar residues" evidence="7">
    <location>
        <begin position="678"/>
        <end position="693"/>
    </location>
</feature>